<sequence>MPRHIDFYELLNSNNVPNSSQADLVQQTIDGLSKKVSKLQSQLDALEGQRQRHRAILSPILGEIFALVLPDVLDPDGREMLRDLGRVCKSWQNASLLAHHLWSGLQLIRPPEDGAYGRVVSWLNRSGALPKTLQFDGSGCECAFEEVPCLSTNPDLVRLLTTGPPLDHFELLGIHVGCFVNWIDAVNSAKKSLPGPCPWDTLRSFRLQCPYQLQGRERDESFVIQHLPFVTSLNIEFPSDLVVGVEGDGDPMVIIPVKLLNQLTTFAIEFDWYGTEIFSLLESCKNLETLTITCASRFDLFDEREPKLLGLAKSRVVLPKVRKFSIGRSETNSILKYLAMPALSDLDLELQYGREVDDKFGATLHDFFRASNASESLQALRISNTEVPAADLRHCLSNLPLLKGLTLQWVDFGDKLFETTGENQDVVISPNLPSLEHLKLLFLPRTYEYQSELLDFSKAKRRYGPCILTVSFQPPTTVGSCSPLEIHLLKKAGVLLNLISF</sequence>
<dbReference type="EMBL" id="JACGCI010000097">
    <property type="protein sequence ID" value="KAF6745939.1"/>
    <property type="molecule type" value="Genomic_DNA"/>
</dbReference>
<keyword evidence="1" id="KW-0175">Coiled coil</keyword>
<gene>
    <name evidence="2" type="ORF">DFP72DRAFT_923633</name>
</gene>
<dbReference type="Gene3D" id="3.80.10.10">
    <property type="entry name" value="Ribonuclease Inhibitor"/>
    <property type="match status" value="1"/>
</dbReference>
<reference evidence="2 3" key="1">
    <citation type="submission" date="2020-07" db="EMBL/GenBank/DDBJ databases">
        <title>Comparative genomics of pyrophilous fungi reveals a link between fire events and developmental genes.</title>
        <authorList>
            <consortium name="DOE Joint Genome Institute"/>
            <person name="Steindorff A.S."/>
            <person name="Carver A."/>
            <person name="Calhoun S."/>
            <person name="Stillman K."/>
            <person name="Liu H."/>
            <person name="Lipzen A."/>
            <person name="Pangilinan J."/>
            <person name="Labutti K."/>
            <person name="Bruns T.D."/>
            <person name="Grigoriev I.V."/>
        </authorList>
    </citation>
    <scope>NUCLEOTIDE SEQUENCE [LARGE SCALE GENOMIC DNA]</scope>
    <source>
        <strain evidence="2 3">CBS 144469</strain>
    </source>
</reference>
<evidence type="ECO:0000256" key="1">
    <source>
        <dbReference type="SAM" id="Coils"/>
    </source>
</evidence>
<accession>A0A8H6LXQ0</accession>
<name>A0A8H6LXQ0_9AGAR</name>
<evidence type="ECO:0000313" key="2">
    <source>
        <dbReference type="EMBL" id="KAF6745939.1"/>
    </source>
</evidence>
<dbReference type="SUPFAM" id="SSF52047">
    <property type="entry name" value="RNI-like"/>
    <property type="match status" value="1"/>
</dbReference>
<dbReference type="Proteomes" id="UP000521943">
    <property type="component" value="Unassembled WGS sequence"/>
</dbReference>
<dbReference type="AlphaFoldDB" id="A0A8H6LXQ0"/>
<proteinExistence type="predicted"/>
<dbReference type="OrthoDB" id="3269400at2759"/>
<evidence type="ECO:0000313" key="3">
    <source>
        <dbReference type="Proteomes" id="UP000521943"/>
    </source>
</evidence>
<dbReference type="InterPro" id="IPR032675">
    <property type="entry name" value="LRR_dom_sf"/>
</dbReference>
<feature type="coiled-coil region" evidence="1">
    <location>
        <begin position="22"/>
        <end position="56"/>
    </location>
</feature>
<evidence type="ECO:0008006" key="4">
    <source>
        <dbReference type="Google" id="ProtNLM"/>
    </source>
</evidence>
<comment type="caution">
    <text evidence="2">The sequence shown here is derived from an EMBL/GenBank/DDBJ whole genome shotgun (WGS) entry which is preliminary data.</text>
</comment>
<protein>
    <recommendedName>
        <fullName evidence="4">F-box domain-containing protein</fullName>
    </recommendedName>
</protein>
<keyword evidence="3" id="KW-1185">Reference proteome</keyword>
<organism evidence="2 3">
    <name type="scientific">Ephemerocybe angulata</name>
    <dbReference type="NCBI Taxonomy" id="980116"/>
    <lineage>
        <taxon>Eukaryota</taxon>
        <taxon>Fungi</taxon>
        <taxon>Dikarya</taxon>
        <taxon>Basidiomycota</taxon>
        <taxon>Agaricomycotina</taxon>
        <taxon>Agaricomycetes</taxon>
        <taxon>Agaricomycetidae</taxon>
        <taxon>Agaricales</taxon>
        <taxon>Agaricineae</taxon>
        <taxon>Psathyrellaceae</taxon>
        <taxon>Ephemerocybe</taxon>
    </lineage>
</organism>